<keyword evidence="7" id="KW-1185">Reference proteome</keyword>
<dbReference type="InterPro" id="IPR005119">
    <property type="entry name" value="LysR_subst-bd"/>
</dbReference>
<evidence type="ECO:0000313" key="7">
    <source>
        <dbReference type="Proteomes" id="UP001546774"/>
    </source>
</evidence>
<sequence>MNSQSIKTFITLAKLNSFSQTATSLYISQSTVTKRICELEKEVGKLLFYRDKKHVSLTEDGRIFLKYATRIVELEEASLKEMHSSVTYENSLRIGSTNSIYECHLFPLISGFESASKKHSVKVTIGHSSDMIQLLMDGILDCVFTSVPLVRAGFECHHFHTDNLVLATGYDNMLHADGIRKEELTSIKYMMCNFALNDVGEFIRNLFPTHYQFKFEIDNSTKLIPYLINTTGYSFLPDKMIEQELADKKLRTIPLLDFETPKINSYYIGSLRSKELWTKLLHK</sequence>
<accession>A0ABV1H1I4</accession>
<gene>
    <name evidence="6" type="ORF">WMO37_00845</name>
</gene>
<keyword evidence="3" id="KW-0238">DNA-binding</keyword>
<dbReference type="Pfam" id="PF00126">
    <property type="entry name" value="HTH_1"/>
    <property type="match status" value="1"/>
</dbReference>
<comment type="caution">
    <text evidence="6">The sequence shown here is derived from an EMBL/GenBank/DDBJ whole genome shotgun (WGS) entry which is preliminary data.</text>
</comment>
<dbReference type="InterPro" id="IPR000847">
    <property type="entry name" value="LysR_HTH_N"/>
</dbReference>
<dbReference type="PANTHER" id="PTHR30126:SF40">
    <property type="entry name" value="HTH-TYPE TRANSCRIPTIONAL REGULATOR GLTR"/>
    <property type="match status" value="1"/>
</dbReference>
<feature type="domain" description="HTH lysR-type" evidence="5">
    <location>
        <begin position="1"/>
        <end position="58"/>
    </location>
</feature>
<keyword evidence="2" id="KW-0805">Transcription regulation</keyword>
<name>A0ABV1H1I4_9FIRM</name>
<dbReference type="Gene3D" id="1.10.10.10">
    <property type="entry name" value="Winged helix-like DNA-binding domain superfamily/Winged helix DNA-binding domain"/>
    <property type="match status" value="1"/>
</dbReference>
<comment type="similarity">
    <text evidence="1">Belongs to the LysR transcriptional regulatory family.</text>
</comment>
<protein>
    <submittedName>
        <fullName evidence="6">LysR family transcriptional regulator</fullName>
    </submittedName>
</protein>
<evidence type="ECO:0000256" key="1">
    <source>
        <dbReference type="ARBA" id="ARBA00009437"/>
    </source>
</evidence>
<evidence type="ECO:0000256" key="3">
    <source>
        <dbReference type="ARBA" id="ARBA00023125"/>
    </source>
</evidence>
<dbReference type="Proteomes" id="UP001546774">
    <property type="component" value="Unassembled WGS sequence"/>
</dbReference>
<dbReference type="SUPFAM" id="SSF46785">
    <property type="entry name" value="Winged helix' DNA-binding domain"/>
    <property type="match status" value="1"/>
</dbReference>
<dbReference type="EMBL" id="JBBMFS010000001">
    <property type="protein sequence ID" value="MEQ2553564.1"/>
    <property type="molecule type" value="Genomic_DNA"/>
</dbReference>
<dbReference type="PROSITE" id="PS50931">
    <property type="entry name" value="HTH_LYSR"/>
    <property type="match status" value="1"/>
</dbReference>
<evidence type="ECO:0000256" key="4">
    <source>
        <dbReference type="ARBA" id="ARBA00023163"/>
    </source>
</evidence>
<organism evidence="6 7">
    <name type="scientific">Lachnospira intestinalis</name>
    <dbReference type="NCBI Taxonomy" id="3133158"/>
    <lineage>
        <taxon>Bacteria</taxon>
        <taxon>Bacillati</taxon>
        <taxon>Bacillota</taxon>
        <taxon>Clostridia</taxon>
        <taxon>Lachnospirales</taxon>
        <taxon>Lachnospiraceae</taxon>
        <taxon>Lachnospira</taxon>
    </lineage>
</organism>
<evidence type="ECO:0000256" key="2">
    <source>
        <dbReference type="ARBA" id="ARBA00023015"/>
    </source>
</evidence>
<dbReference type="InterPro" id="IPR036390">
    <property type="entry name" value="WH_DNA-bd_sf"/>
</dbReference>
<dbReference type="Pfam" id="PF03466">
    <property type="entry name" value="LysR_substrate"/>
    <property type="match status" value="1"/>
</dbReference>
<dbReference type="PRINTS" id="PR00039">
    <property type="entry name" value="HTHLYSR"/>
</dbReference>
<reference evidence="6" key="1">
    <citation type="submission" date="2024-03" db="EMBL/GenBank/DDBJ databases">
        <title>Human intestinal bacterial collection.</title>
        <authorList>
            <person name="Pauvert C."/>
            <person name="Hitch T.C.A."/>
            <person name="Clavel T."/>
        </authorList>
    </citation>
    <scope>NUCLEOTIDE SEQUENCE [LARGE SCALE GENOMIC DNA]</scope>
    <source>
        <strain evidence="6">CLA-AA-H89B</strain>
    </source>
</reference>
<dbReference type="InterPro" id="IPR036388">
    <property type="entry name" value="WH-like_DNA-bd_sf"/>
</dbReference>
<dbReference type="PANTHER" id="PTHR30126">
    <property type="entry name" value="HTH-TYPE TRANSCRIPTIONAL REGULATOR"/>
    <property type="match status" value="1"/>
</dbReference>
<dbReference type="SUPFAM" id="SSF53850">
    <property type="entry name" value="Periplasmic binding protein-like II"/>
    <property type="match status" value="1"/>
</dbReference>
<proteinExistence type="inferred from homology"/>
<evidence type="ECO:0000259" key="5">
    <source>
        <dbReference type="PROSITE" id="PS50931"/>
    </source>
</evidence>
<keyword evidence="4" id="KW-0804">Transcription</keyword>
<evidence type="ECO:0000313" key="6">
    <source>
        <dbReference type="EMBL" id="MEQ2553564.1"/>
    </source>
</evidence>
<dbReference type="CDD" id="cd05466">
    <property type="entry name" value="PBP2_LTTR_substrate"/>
    <property type="match status" value="1"/>
</dbReference>
<dbReference type="Gene3D" id="3.40.190.290">
    <property type="match status" value="1"/>
</dbReference>